<evidence type="ECO:0000313" key="4">
    <source>
        <dbReference type="Proteomes" id="UP000824112"/>
    </source>
</evidence>
<keyword evidence="1" id="KW-0175">Coiled coil</keyword>
<dbReference type="AlphaFoldDB" id="A0A9D1M766"/>
<dbReference type="Pfam" id="PF03993">
    <property type="entry name" value="DUF349"/>
    <property type="match status" value="5"/>
</dbReference>
<evidence type="ECO:0000256" key="1">
    <source>
        <dbReference type="SAM" id="Coils"/>
    </source>
</evidence>
<feature type="compositionally biased region" description="Polar residues" evidence="2">
    <location>
        <begin position="15"/>
        <end position="32"/>
    </location>
</feature>
<organism evidence="3 4">
    <name type="scientific">Candidatus Gallibacteroides avistercoris</name>
    <dbReference type="NCBI Taxonomy" id="2840833"/>
    <lineage>
        <taxon>Bacteria</taxon>
        <taxon>Pseudomonadati</taxon>
        <taxon>Bacteroidota</taxon>
        <taxon>Bacteroidia</taxon>
        <taxon>Bacteroidales</taxon>
        <taxon>Bacteroidaceae</taxon>
        <taxon>Bacteroidaceae incertae sedis</taxon>
        <taxon>Candidatus Gallibacteroides</taxon>
    </lineage>
</organism>
<dbReference type="Proteomes" id="UP000824112">
    <property type="component" value="Unassembled WGS sequence"/>
</dbReference>
<gene>
    <name evidence="3" type="ORF">IAB03_03770</name>
</gene>
<dbReference type="InterPro" id="IPR007139">
    <property type="entry name" value="DUF349"/>
</dbReference>
<dbReference type="EMBL" id="DVNA01000088">
    <property type="protein sequence ID" value="HIU54911.1"/>
    <property type="molecule type" value="Genomic_DNA"/>
</dbReference>
<evidence type="ECO:0000313" key="3">
    <source>
        <dbReference type="EMBL" id="HIU54911.1"/>
    </source>
</evidence>
<protein>
    <submittedName>
        <fullName evidence="3">DUF349 domain-containing protein</fullName>
    </submittedName>
</protein>
<reference evidence="3" key="2">
    <citation type="journal article" date="2021" name="PeerJ">
        <title>Extensive microbial diversity within the chicken gut microbiome revealed by metagenomics and culture.</title>
        <authorList>
            <person name="Gilroy R."/>
            <person name="Ravi A."/>
            <person name="Getino M."/>
            <person name="Pursley I."/>
            <person name="Horton D.L."/>
            <person name="Alikhan N.F."/>
            <person name="Baker D."/>
            <person name="Gharbi K."/>
            <person name="Hall N."/>
            <person name="Watson M."/>
            <person name="Adriaenssens E.M."/>
            <person name="Foster-Nyarko E."/>
            <person name="Jarju S."/>
            <person name="Secka A."/>
            <person name="Antonio M."/>
            <person name="Oren A."/>
            <person name="Chaudhuri R.R."/>
            <person name="La Ragione R."/>
            <person name="Hildebrand F."/>
            <person name="Pallen M.J."/>
        </authorList>
    </citation>
    <scope>NUCLEOTIDE SEQUENCE</scope>
    <source>
        <strain evidence="3">CHK158-818</strain>
    </source>
</reference>
<feature type="coiled-coil region" evidence="1">
    <location>
        <begin position="536"/>
        <end position="605"/>
    </location>
</feature>
<accession>A0A9D1M766</accession>
<sequence>MTDVQGNDAFENAQCIGQNAETPAQINNEESRLTPNETLTKEQLVDQIKDLIDKPVDTVKDIIDSLKQSYYKLRKAEVEMLRKAYLSNHPEDNGDGFTVEPDPVEEKLKELLNIFKSKKAAYLQELEKIKENNYLRKIAIIDEIKKFIDDSDNINKYYTQFQQLQQNFKEITDIPANKVNEVWKTYQATVEQFYDLLKINKELRDYDFKKNLDQKIALCESAEALASEEDVLSAFRTLQQLHNEWRETGPVAKELREDIWTRFKNASSVINKRHQQYFESQKENEKKNEEGKTALCEKIEAIDTSSLKTFAAWDEKTKEIIAMQEEWKTFGFASRKMNNLLFERFRESCDKFFKQKAEFFKSAKDEMAKNLEAKRALCEKAESLKDSTDWKNTADILTALQKEWKTIGPVSKKYSDQVWKRFISACDYFFEQKAQNSSSKKQEEIQNLALKKEIIEKLSQIPDTIDSETGIKEIKALIAEWNKIGHVPYKEKDKIYKEYQEALDQQFGKFSTNENRKRLINFSSSVQKLASEDQSQNKLYRERNKLMKAFERAKNELQTYKNNMGFLTLSSKNAGSLVKEMERKMQKLQEEMDLIAKKIDLIDENL</sequence>
<name>A0A9D1M766_9BACT</name>
<feature type="region of interest" description="Disordered" evidence="2">
    <location>
        <begin position="1"/>
        <end position="32"/>
    </location>
</feature>
<comment type="caution">
    <text evidence="3">The sequence shown here is derived from an EMBL/GenBank/DDBJ whole genome shotgun (WGS) entry which is preliminary data.</text>
</comment>
<evidence type="ECO:0000256" key="2">
    <source>
        <dbReference type="SAM" id="MobiDB-lite"/>
    </source>
</evidence>
<reference evidence="3" key="1">
    <citation type="submission" date="2020-10" db="EMBL/GenBank/DDBJ databases">
        <authorList>
            <person name="Gilroy R."/>
        </authorList>
    </citation>
    <scope>NUCLEOTIDE SEQUENCE</scope>
    <source>
        <strain evidence="3">CHK158-818</strain>
    </source>
</reference>
<proteinExistence type="predicted"/>